<dbReference type="InterPro" id="IPR024167">
    <property type="entry name" value="Cytochrome_c4-like"/>
</dbReference>
<feature type="binding site" description="covalent" evidence="8">
    <location>
        <position position="36"/>
    </location>
    <ligand>
        <name>heme c</name>
        <dbReference type="ChEBI" id="CHEBI:61717"/>
        <label>1</label>
    </ligand>
</feature>
<feature type="binding site" description="axial binding residue" evidence="9">
    <location>
        <position position="37"/>
    </location>
    <ligand>
        <name>heme c</name>
        <dbReference type="ChEBI" id="CHEBI:61717"/>
        <label>1</label>
    </ligand>
    <ligandPart>
        <name>Fe</name>
        <dbReference type="ChEBI" id="CHEBI:18248"/>
    </ligandPart>
</feature>
<evidence type="ECO:0000259" key="11">
    <source>
        <dbReference type="PROSITE" id="PS51007"/>
    </source>
</evidence>
<keyword evidence="2" id="KW-0813">Transport</keyword>
<dbReference type="InterPro" id="IPR036909">
    <property type="entry name" value="Cyt_c-like_dom_sf"/>
</dbReference>
<dbReference type="GO" id="GO:0005506">
    <property type="term" value="F:iron ion binding"/>
    <property type="evidence" value="ECO:0007669"/>
    <property type="project" value="InterPro"/>
</dbReference>
<keyword evidence="4 9" id="KW-0479">Metal-binding</keyword>
<feature type="binding site" description="covalent" evidence="8">
    <location>
        <position position="131"/>
    </location>
    <ligand>
        <name>heme c</name>
        <dbReference type="ChEBI" id="CHEBI:61717"/>
        <label>2</label>
    </ligand>
</feature>
<feature type="binding site" description="axial binding residue" evidence="9">
    <location>
        <position position="135"/>
    </location>
    <ligand>
        <name>heme c</name>
        <dbReference type="ChEBI" id="CHEBI:61717"/>
        <label>2</label>
    </ligand>
    <ligandPart>
        <name>Fe</name>
        <dbReference type="ChEBI" id="CHEBI:18248"/>
    </ligandPart>
</feature>
<feature type="domain" description="Cytochrome c" evidence="11">
    <location>
        <begin position="118"/>
        <end position="206"/>
    </location>
</feature>
<dbReference type="Pfam" id="PF00034">
    <property type="entry name" value="Cytochrom_C"/>
    <property type="match status" value="2"/>
</dbReference>
<evidence type="ECO:0000256" key="10">
    <source>
        <dbReference type="SAM" id="SignalP"/>
    </source>
</evidence>
<keyword evidence="10" id="KW-0732">Signal</keyword>
<feature type="signal peptide" evidence="10">
    <location>
        <begin position="1"/>
        <end position="21"/>
    </location>
</feature>
<dbReference type="GO" id="GO:0009055">
    <property type="term" value="F:electron transfer activity"/>
    <property type="evidence" value="ECO:0007669"/>
    <property type="project" value="InterPro"/>
</dbReference>
<evidence type="ECO:0000313" key="13">
    <source>
        <dbReference type="Proteomes" id="UP000298050"/>
    </source>
</evidence>
<dbReference type="PROSITE" id="PS51007">
    <property type="entry name" value="CYTC"/>
    <property type="match status" value="2"/>
</dbReference>
<dbReference type="Proteomes" id="UP000298050">
    <property type="component" value="Unassembled WGS sequence"/>
</dbReference>
<feature type="domain" description="Cytochrome c" evidence="11">
    <location>
        <begin position="21"/>
        <end position="108"/>
    </location>
</feature>
<dbReference type="AlphaFoldDB" id="A0A4Z0M8E0"/>
<dbReference type="OrthoDB" id="9773456at2"/>
<keyword evidence="6" id="KW-0249">Electron transport</keyword>
<dbReference type="Gene3D" id="1.10.760.10">
    <property type="entry name" value="Cytochrome c-like domain"/>
    <property type="match status" value="2"/>
</dbReference>
<reference evidence="12 13" key="1">
    <citation type="submission" date="2019-04" db="EMBL/GenBank/DDBJ databases">
        <title>Taxonomy of novel Haliea sp. from mangrove soil of West Coast of India.</title>
        <authorList>
            <person name="Verma A."/>
            <person name="Kumar P."/>
            <person name="Krishnamurthi S."/>
        </authorList>
    </citation>
    <scope>NUCLEOTIDE SEQUENCE [LARGE SCALE GENOMIC DNA]</scope>
    <source>
        <strain evidence="12 13">SAOS-164</strain>
    </source>
</reference>
<feature type="chain" id="PRO_5021354994" evidence="10">
    <location>
        <begin position="22"/>
        <end position="210"/>
    </location>
</feature>
<dbReference type="GO" id="GO:0042597">
    <property type="term" value="C:periplasmic space"/>
    <property type="evidence" value="ECO:0007669"/>
    <property type="project" value="UniProtKB-SubCell"/>
</dbReference>
<comment type="PTM">
    <text evidence="8">Binds 2 heme c groups covalently per subunit.</text>
</comment>
<comment type="caution">
    <text evidence="12">The sequence shown here is derived from an EMBL/GenBank/DDBJ whole genome shotgun (WGS) entry which is preliminary data.</text>
</comment>
<comment type="subcellular location">
    <subcellularLocation>
        <location evidence="1">Periplasm</location>
    </subcellularLocation>
</comment>
<evidence type="ECO:0000256" key="6">
    <source>
        <dbReference type="ARBA" id="ARBA00022982"/>
    </source>
</evidence>
<evidence type="ECO:0000256" key="3">
    <source>
        <dbReference type="ARBA" id="ARBA00022617"/>
    </source>
</evidence>
<dbReference type="PIRSF" id="PIRSF000005">
    <property type="entry name" value="Cytochrome_c4"/>
    <property type="match status" value="1"/>
</dbReference>
<proteinExistence type="predicted"/>
<dbReference type="RefSeq" id="WP_135441053.1">
    <property type="nucleotide sequence ID" value="NZ_SRLE01000002.1"/>
</dbReference>
<organism evidence="12 13">
    <name type="scientific">Mangrovimicrobium sediminis</name>
    <dbReference type="NCBI Taxonomy" id="2562682"/>
    <lineage>
        <taxon>Bacteria</taxon>
        <taxon>Pseudomonadati</taxon>
        <taxon>Pseudomonadota</taxon>
        <taxon>Gammaproteobacteria</taxon>
        <taxon>Cellvibrionales</taxon>
        <taxon>Halieaceae</taxon>
        <taxon>Mangrovimicrobium</taxon>
    </lineage>
</organism>
<feature type="binding site" description="axial binding residue" evidence="9">
    <location>
        <position position="182"/>
    </location>
    <ligand>
        <name>heme c</name>
        <dbReference type="ChEBI" id="CHEBI:61717"/>
        <label>2</label>
    </ligand>
    <ligandPart>
        <name>Fe</name>
        <dbReference type="ChEBI" id="CHEBI:18248"/>
    </ligandPart>
</feature>
<keyword evidence="7 9" id="KW-0408">Iron</keyword>
<dbReference type="SUPFAM" id="SSF46626">
    <property type="entry name" value="Cytochrome c"/>
    <property type="match status" value="2"/>
</dbReference>
<protein>
    <submittedName>
        <fullName evidence="12">C-type cytochrome</fullName>
    </submittedName>
</protein>
<evidence type="ECO:0000256" key="2">
    <source>
        <dbReference type="ARBA" id="ARBA00022448"/>
    </source>
</evidence>
<evidence type="ECO:0000256" key="1">
    <source>
        <dbReference type="ARBA" id="ARBA00004418"/>
    </source>
</evidence>
<evidence type="ECO:0000256" key="5">
    <source>
        <dbReference type="ARBA" id="ARBA00022764"/>
    </source>
</evidence>
<dbReference type="PANTHER" id="PTHR33751">
    <property type="entry name" value="CBB3-TYPE CYTOCHROME C OXIDASE SUBUNIT FIXP"/>
    <property type="match status" value="1"/>
</dbReference>
<evidence type="ECO:0000256" key="7">
    <source>
        <dbReference type="ARBA" id="ARBA00023004"/>
    </source>
</evidence>
<evidence type="ECO:0000256" key="4">
    <source>
        <dbReference type="ARBA" id="ARBA00022723"/>
    </source>
</evidence>
<keyword evidence="13" id="KW-1185">Reference proteome</keyword>
<evidence type="ECO:0000256" key="9">
    <source>
        <dbReference type="PIRSR" id="PIRSR000005-2"/>
    </source>
</evidence>
<dbReference type="EMBL" id="SRLE01000002">
    <property type="protein sequence ID" value="TGD75801.1"/>
    <property type="molecule type" value="Genomic_DNA"/>
</dbReference>
<sequence>MKQLLPPIWLGTLLLAGVAQAQDAAGEQRYAPCASCHGDAAQGDQAQGAPRLNHLSAVYITAQLEKFSAGQRGGADASPQAQAMAAMARTLPDEQAMLEVAVYISALDSPASPATVAGDPALGADYYRQLCGACHAAGAVGNKALHSPRLAGSDDWYLQAQLEAFRSGQRGAHPDDRTGRQMRAMAATLPDDQAVRNVVAYLRELAEPAE</sequence>
<dbReference type="InterPro" id="IPR009056">
    <property type="entry name" value="Cyt_c-like_dom"/>
</dbReference>
<evidence type="ECO:0000313" key="12">
    <source>
        <dbReference type="EMBL" id="TGD75801.1"/>
    </source>
</evidence>
<dbReference type="GO" id="GO:0020037">
    <property type="term" value="F:heme binding"/>
    <property type="evidence" value="ECO:0007669"/>
    <property type="project" value="InterPro"/>
</dbReference>
<feature type="binding site" description="covalent" evidence="8">
    <location>
        <position position="33"/>
    </location>
    <ligand>
        <name>heme c</name>
        <dbReference type="ChEBI" id="CHEBI:61717"/>
        <label>1</label>
    </ligand>
</feature>
<gene>
    <name evidence="12" type="ORF">E4634_02725</name>
</gene>
<evidence type="ECO:0000256" key="8">
    <source>
        <dbReference type="PIRSR" id="PIRSR000005-1"/>
    </source>
</evidence>
<dbReference type="PANTHER" id="PTHR33751:SF9">
    <property type="entry name" value="CYTOCHROME C4"/>
    <property type="match status" value="1"/>
</dbReference>
<keyword evidence="3 8" id="KW-0349">Heme</keyword>
<name>A0A4Z0M8E0_9GAMM</name>
<keyword evidence="5" id="KW-0574">Periplasm</keyword>
<accession>A0A4Z0M8E0</accession>
<feature type="binding site" description="covalent" evidence="8">
    <location>
        <position position="134"/>
    </location>
    <ligand>
        <name>heme c</name>
        <dbReference type="ChEBI" id="CHEBI:61717"/>
        <label>2</label>
    </ligand>
</feature>
<dbReference type="InterPro" id="IPR050597">
    <property type="entry name" value="Cytochrome_c_Oxidase_Subunit"/>
</dbReference>
<feature type="binding site" description="axial binding residue" evidence="9">
    <location>
        <position position="84"/>
    </location>
    <ligand>
        <name>heme c</name>
        <dbReference type="ChEBI" id="CHEBI:61717"/>
        <label>1</label>
    </ligand>
    <ligandPart>
        <name>Fe</name>
        <dbReference type="ChEBI" id="CHEBI:18248"/>
    </ligandPart>
</feature>